<dbReference type="InParanoid" id="A0A084QMY0"/>
<keyword evidence="3" id="KW-1185">Reference proteome</keyword>
<gene>
    <name evidence="2" type="ORF">S40285_02722</name>
</gene>
<keyword evidence="1" id="KW-0812">Transmembrane</keyword>
<dbReference type="STRING" id="1283841.A0A084QMY0"/>
<dbReference type="EMBL" id="KL660607">
    <property type="protein sequence ID" value="KFA65315.1"/>
    <property type="molecule type" value="Genomic_DNA"/>
</dbReference>
<dbReference type="Proteomes" id="UP000028524">
    <property type="component" value="Unassembled WGS sequence"/>
</dbReference>
<dbReference type="OrthoDB" id="2561686at2759"/>
<feature type="transmembrane region" description="Helical" evidence="1">
    <location>
        <begin position="24"/>
        <end position="51"/>
    </location>
</feature>
<sequence>MAVTSAVEDVFKAFYELFASAFNVVYSIFHGAISIIVAFFTGVVNFVVDVVQGAFHALGSSGKVLFHNFDKLIWVAIGLTLAIGISRYTAQGRLATSGKAPAGKTRA</sequence>
<dbReference type="HOGENOM" id="CLU_152075_1_0_1"/>
<dbReference type="AlphaFoldDB" id="A0A084QMY0"/>
<feature type="transmembrane region" description="Helical" evidence="1">
    <location>
        <begin position="72"/>
        <end position="90"/>
    </location>
</feature>
<proteinExistence type="predicted"/>
<keyword evidence="1" id="KW-0472">Membrane</keyword>
<accession>A0A084QMY0</accession>
<evidence type="ECO:0000313" key="3">
    <source>
        <dbReference type="Proteomes" id="UP000028524"/>
    </source>
</evidence>
<protein>
    <submittedName>
        <fullName evidence="2">Uncharacterized protein</fullName>
    </submittedName>
</protein>
<evidence type="ECO:0000313" key="2">
    <source>
        <dbReference type="EMBL" id="KFA65315.1"/>
    </source>
</evidence>
<organism evidence="2 3">
    <name type="scientific">Stachybotrys chlorohalonatus (strain IBT 40285)</name>
    <dbReference type="NCBI Taxonomy" id="1283841"/>
    <lineage>
        <taxon>Eukaryota</taxon>
        <taxon>Fungi</taxon>
        <taxon>Dikarya</taxon>
        <taxon>Ascomycota</taxon>
        <taxon>Pezizomycotina</taxon>
        <taxon>Sordariomycetes</taxon>
        <taxon>Hypocreomycetidae</taxon>
        <taxon>Hypocreales</taxon>
        <taxon>Stachybotryaceae</taxon>
        <taxon>Stachybotrys</taxon>
    </lineage>
</organism>
<reference evidence="2 3" key="1">
    <citation type="journal article" date="2014" name="BMC Genomics">
        <title>Comparative genome sequencing reveals chemotype-specific gene clusters in the toxigenic black mold Stachybotrys.</title>
        <authorList>
            <person name="Semeiks J."/>
            <person name="Borek D."/>
            <person name="Otwinowski Z."/>
            <person name="Grishin N.V."/>
        </authorList>
    </citation>
    <scope>NUCLEOTIDE SEQUENCE [LARGE SCALE GENOMIC DNA]</scope>
    <source>
        <strain evidence="2 3">IBT 40285</strain>
    </source>
</reference>
<evidence type="ECO:0000256" key="1">
    <source>
        <dbReference type="SAM" id="Phobius"/>
    </source>
</evidence>
<keyword evidence="1" id="KW-1133">Transmembrane helix</keyword>
<name>A0A084QMY0_STAC4</name>